<dbReference type="PANTHER" id="PTHR12321">
    <property type="entry name" value="CPG BINDING PROTEIN"/>
    <property type="match status" value="1"/>
</dbReference>
<keyword evidence="9" id="KW-0539">Nucleus</keyword>
<dbReference type="PANTHER" id="PTHR12321:SF98">
    <property type="entry name" value="PHD FINGER PROTEIN ALFIN-LIKE 5"/>
    <property type="match status" value="1"/>
</dbReference>
<dbReference type="InterPro" id="IPR013083">
    <property type="entry name" value="Znf_RING/FYVE/PHD"/>
</dbReference>
<dbReference type="OMA" id="DGMDRHD"/>
<feature type="region of interest" description="Disordered" evidence="11">
    <location>
        <begin position="145"/>
        <end position="189"/>
    </location>
</feature>
<evidence type="ECO:0000256" key="10">
    <source>
        <dbReference type="PROSITE-ProRule" id="PRU00146"/>
    </source>
</evidence>
<name>A0A8T2V5P7_CERRI</name>
<evidence type="ECO:0000256" key="7">
    <source>
        <dbReference type="ARBA" id="ARBA00023015"/>
    </source>
</evidence>
<accession>A0A8T2V5P7</accession>
<dbReference type="InterPro" id="IPR019786">
    <property type="entry name" value="Zinc_finger_PHD-type_CS"/>
</dbReference>
<dbReference type="Proteomes" id="UP000825935">
    <property type="component" value="Chromosome 3"/>
</dbReference>
<feature type="domain" description="PHD-type" evidence="12">
    <location>
        <begin position="191"/>
        <end position="243"/>
    </location>
</feature>
<organism evidence="13 14">
    <name type="scientific">Ceratopteris richardii</name>
    <name type="common">Triangle waterfern</name>
    <dbReference type="NCBI Taxonomy" id="49495"/>
    <lineage>
        <taxon>Eukaryota</taxon>
        <taxon>Viridiplantae</taxon>
        <taxon>Streptophyta</taxon>
        <taxon>Embryophyta</taxon>
        <taxon>Tracheophyta</taxon>
        <taxon>Polypodiopsida</taxon>
        <taxon>Polypodiidae</taxon>
        <taxon>Polypodiales</taxon>
        <taxon>Pteridineae</taxon>
        <taxon>Pteridaceae</taxon>
        <taxon>Parkerioideae</taxon>
        <taxon>Ceratopteris</taxon>
    </lineage>
</organism>
<dbReference type="GO" id="GO:0008270">
    <property type="term" value="F:zinc ion binding"/>
    <property type="evidence" value="ECO:0007669"/>
    <property type="project" value="UniProtKB-KW"/>
</dbReference>
<dbReference type="GO" id="GO:0003712">
    <property type="term" value="F:transcription coregulator activity"/>
    <property type="evidence" value="ECO:0007669"/>
    <property type="project" value="TreeGrafter"/>
</dbReference>
<evidence type="ECO:0000256" key="4">
    <source>
        <dbReference type="ARBA" id="ARBA00022771"/>
    </source>
</evidence>
<dbReference type="InterPro" id="IPR045104">
    <property type="entry name" value="Alfin"/>
</dbReference>
<dbReference type="AlphaFoldDB" id="A0A8T2V5P7"/>
<evidence type="ECO:0000256" key="1">
    <source>
        <dbReference type="ARBA" id="ARBA00004123"/>
    </source>
</evidence>
<comment type="caution">
    <text evidence="13">The sequence shown here is derived from an EMBL/GenBank/DDBJ whole genome shotgun (WGS) entry which is preliminary data.</text>
</comment>
<gene>
    <name evidence="13" type="ORF">KP509_03G100800</name>
</gene>
<keyword evidence="6" id="KW-0156">Chromatin regulator</keyword>
<dbReference type="Gene3D" id="3.30.40.10">
    <property type="entry name" value="Zinc/RING finger domain, C3HC4 (zinc finger)"/>
    <property type="match status" value="1"/>
</dbReference>
<evidence type="ECO:0000256" key="8">
    <source>
        <dbReference type="ARBA" id="ARBA00023163"/>
    </source>
</evidence>
<dbReference type="Pfam" id="PF00628">
    <property type="entry name" value="PHD"/>
    <property type="match status" value="1"/>
</dbReference>
<proteinExistence type="inferred from homology"/>
<sequence>MEGGGTVPVQHPRTLDEIFRDFKGRRLGLLNALTLDVEEFVRLCDPRKDNLCLYGYPDETWEVRLPVEEVPSELPEPILGINFSRDGMDRHDWLSLVAIHSDSWLLAVAFFYAARFDKTERKKLFGLISDLPSLYDVVMERKPGKAASNNSRSKSSSTGKIKQIQQPLAPARKDEVIDEEDDEDDEEEHENTLCGKCHGSYGTDEFWICCDICEQWFHGKCVKVTPAKAELMKQYKCPACSSKKARV</sequence>
<dbReference type="PROSITE" id="PS50016">
    <property type="entry name" value="ZF_PHD_2"/>
    <property type="match status" value="1"/>
</dbReference>
<dbReference type="EMBL" id="CM035408">
    <property type="protein sequence ID" value="KAH7442712.1"/>
    <property type="molecule type" value="Genomic_DNA"/>
</dbReference>
<dbReference type="InterPro" id="IPR011011">
    <property type="entry name" value="Znf_FYVE_PHD"/>
</dbReference>
<evidence type="ECO:0000256" key="3">
    <source>
        <dbReference type="ARBA" id="ARBA00022723"/>
    </source>
</evidence>
<dbReference type="Pfam" id="PF12165">
    <property type="entry name" value="Alfin"/>
    <property type="match status" value="1"/>
</dbReference>
<dbReference type="InterPro" id="IPR001965">
    <property type="entry name" value="Znf_PHD"/>
</dbReference>
<dbReference type="InterPro" id="IPR019787">
    <property type="entry name" value="Znf_PHD-finger"/>
</dbReference>
<dbReference type="InterPro" id="IPR044104">
    <property type="entry name" value="PHD_AL_plant"/>
</dbReference>
<dbReference type="SMART" id="SM00249">
    <property type="entry name" value="PHD"/>
    <property type="match status" value="1"/>
</dbReference>
<protein>
    <recommendedName>
        <fullName evidence="12">PHD-type domain-containing protein</fullName>
    </recommendedName>
</protein>
<dbReference type="SUPFAM" id="SSF57903">
    <property type="entry name" value="FYVE/PHD zinc finger"/>
    <property type="match status" value="1"/>
</dbReference>
<feature type="compositionally biased region" description="Acidic residues" evidence="11">
    <location>
        <begin position="176"/>
        <end position="189"/>
    </location>
</feature>
<keyword evidence="4 10" id="KW-0863">Zinc-finger</keyword>
<feature type="compositionally biased region" description="Low complexity" evidence="11">
    <location>
        <begin position="145"/>
        <end position="157"/>
    </location>
</feature>
<dbReference type="InterPro" id="IPR021998">
    <property type="entry name" value="Alfin_N"/>
</dbReference>
<dbReference type="GO" id="GO:0042393">
    <property type="term" value="F:histone binding"/>
    <property type="evidence" value="ECO:0007669"/>
    <property type="project" value="InterPro"/>
</dbReference>
<keyword evidence="14" id="KW-1185">Reference proteome</keyword>
<evidence type="ECO:0000313" key="14">
    <source>
        <dbReference type="Proteomes" id="UP000825935"/>
    </source>
</evidence>
<evidence type="ECO:0000256" key="6">
    <source>
        <dbReference type="ARBA" id="ARBA00022853"/>
    </source>
</evidence>
<dbReference type="PROSITE" id="PS01359">
    <property type="entry name" value="ZF_PHD_1"/>
    <property type="match status" value="1"/>
</dbReference>
<dbReference type="FunFam" id="3.30.40.10:FF:000306">
    <property type="entry name" value="PHD finger alfin-like protein"/>
    <property type="match status" value="1"/>
</dbReference>
<evidence type="ECO:0000256" key="11">
    <source>
        <dbReference type="SAM" id="MobiDB-lite"/>
    </source>
</evidence>
<dbReference type="OrthoDB" id="436852at2759"/>
<dbReference type="GO" id="GO:0006325">
    <property type="term" value="P:chromatin organization"/>
    <property type="evidence" value="ECO:0007669"/>
    <property type="project" value="UniProtKB-KW"/>
</dbReference>
<keyword evidence="8" id="KW-0804">Transcription</keyword>
<evidence type="ECO:0000313" key="13">
    <source>
        <dbReference type="EMBL" id="KAH7442712.1"/>
    </source>
</evidence>
<keyword evidence="5" id="KW-0862">Zinc</keyword>
<keyword evidence="7" id="KW-0805">Transcription regulation</keyword>
<comment type="similarity">
    <text evidence="2">Belongs to the Alfin family.</text>
</comment>
<evidence type="ECO:0000256" key="5">
    <source>
        <dbReference type="ARBA" id="ARBA00022833"/>
    </source>
</evidence>
<reference evidence="13" key="1">
    <citation type="submission" date="2021-08" db="EMBL/GenBank/DDBJ databases">
        <title>WGS assembly of Ceratopteris richardii.</title>
        <authorList>
            <person name="Marchant D.B."/>
            <person name="Chen G."/>
            <person name="Jenkins J."/>
            <person name="Shu S."/>
            <person name="Leebens-Mack J."/>
            <person name="Grimwood J."/>
            <person name="Schmutz J."/>
            <person name="Soltis P."/>
            <person name="Soltis D."/>
            <person name="Chen Z.-H."/>
        </authorList>
    </citation>
    <scope>NUCLEOTIDE SEQUENCE</scope>
    <source>
        <strain evidence="13">Whitten #5841</strain>
        <tissue evidence="13">Leaf</tissue>
    </source>
</reference>
<keyword evidence="3" id="KW-0479">Metal-binding</keyword>
<dbReference type="GO" id="GO:0006355">
    <property type="term" value="P:regulation of DNA-templated transcription"/>
    <property type="evidence" value="ECO:0007669"/>
    <property type="project" value="InterPro"/>
</dbReference>
<dbReference type="GO" id="GO:0000976">
    <property type="term" value="F:transcription cis-regulatory region binding"/>
    <property type="evidence" value="ECO:0007669"/>
    <property type="project" value="TreeGrafter"/>
</dbReference>
<evidence type="ECO:0000256" key="2">
    <source>
        <dbReference type="ARBA" id="ARBA00010445"/>
    </source>
</evidence>
<dbReference type="CDD" id="cd15613">
    <property type="entry name" value="PHD_AL_plant"/>
    <property type="match status" value="1"/>
</dbReference>
<evidence type="ECO:0000256" key="9">
    <source>
        <dbReference type="ARBA" id="ARBA00023242"/>
    </source>
</evidence>
<evidence type="ECO:0000259" key="12">
    <source>
        <dbReference type="PROSITE" id="PS50016"/>
    </source>
</evidence>
<dbReference type="GO" id="GO:0005634">
    <property type="term" value="C:nucleus"/>
    <property type="evidence" value="ECO:0007669"/>
    <property type="project" value="UniProtKB-SubCell"/>
</dbReference>
<comment type="subcellular location">
    <subcellularLocation>
        <location evidence="1">Nucleus</location>
    </subcellularLocation>
</comment>